<dbReference type="AlphaFoldDB" id="A0A9X2EF99"/>
<reference evidence="1" key="1">
    <citation type="submission" date="2022-06" db="EMBL/GenBank/DDBJ databases">
        <title>Sphingomicrobium sedimins sp. nov., a marine bacterium isolated from tidal flat.</title>
        <authorList>
            <person name="Kim C.-H."/>
            <person name="Yoo Y."/>
            <person name="Kim J.-J."/>
        </authorList>
    </citation>
    <scope>NUCLEOTIDE SEQUENCE</scope>
    <source>
        <strain evidence="1">GRR-S6-50</strain>
    </source>
</reference>
<keyword evidence="2" id="KW-1185">Reference proteome</keyword>
<evidence type="ECO:0000313" key="1">
    <source>
        <dbReference type="EMBL" id="MCM8556477.1"/>
    </source>
</evidence>
<name>A0A9X2EF99_9SPHN</name>
<sequence length="62" mass="7456">MGDWLVYLLRDIEKHLKKKEIAAARFGRDAVGDPRFVFDLRRGREPRQRTVDRVRNYLDSRP</sequence>
<gene>
    <name evidence="1" type="ORF">NDO55_01415</name>
</gene>
<organism evidence="1 2">
    <name type="scientific">Sphingomicrobium sediminis</name>
    <dbReference type="NCBI Taxonomy" id="2950949"/>
    <lineage>
        <taxon>Bacteria</taxon>
        <taxon>Pseudomonadati</taxon>
        <taxon>Pseudomonadota</taxon>
        <taxon>Alphaproteobacteria</taxon>
        <taxon>Sphingomonadales</taxon>
        <taxon>Sphingomonadaceae</taxon>
        <taxon>Sphingomicrobium</taxon>
    </lineage>
</organism>
<proteinExistence type="predicted"/>
<protein>
    <submittedName>
        <fullName evidence="1">Uncharacterized protein</fullName>
    </submittedName>
</protein>
<accession>A0A9X2EF99</accession>
<comment type="caution">
    <text evidence="1">The sequence shown here is derived from an EMBL/GenBank/DDBJ whole genome shotgun (WGS) entry which is preliminary data.</text>
</comment>
<evidence type="ECO:0000313" key="2">
    <source>
        <dbReference type="Proteomes" id="UP001155128"/>
    </source>
</evidence>
<dbReference type="Proteomes" id="UP001155128">
    <property type="component" value="Unassembled WGS sequence"/>
</dbReference>
<dbReference type="EMBL" id="JAMSHT010000001">
    <property type="protein sequence ID" value="MCM8556477.1"/>
    <property type="molecule type" value="Genomic_DNA"/>
</dbReference>